<evidence type="ECO:0000256" key="1">
    <source>
        <dbReference type="SAM" id="MobiDB-lite"/>
    </source>
</evidence>
<gene>
    <name evidence="2" type="ORF">ID47_01495</name>
</gene>
<name>A0A077AVK7_9PROT</name>
<evidence type="ECO:0000313" key="3">
    <source>
        <dbReference type="Proteomes" id="UP000028926"/>
    </source>
</evidence>
<feature type="compositionally biased region" description="Basic and acidic residues" evidence="1">
    <location>
        <begin position="1"/>
        <end position="10"/>
    </location>
</feature>
<protein>
    <submittedName>
        <fullName evidence="2">Uncharacterized protein</fullName>
    </submittedName>
</protein>
<reference evidence="2 3" key="1">
    <citation type="submission" date="2014-07" db="EMBL/GenBank/DDBJ databases">
        <title>Comparative genomic insights into amoeba endosymbionts belonging to the families of Holosporaceae and Candidatus Midichloriaceae within Rickettsiales.</title>
        <authorList>
            <person name="Wang Z."/>
            <person name="Wu M."/>
        </authorList>
    </citation>
    <scope>NUCLEOTIDE SEQUENCE [LARGE SCALE GENOMIC DNA]</scope>
    <source>
        <strain evidence="2">PRA3</strain>
    </source>
</reference>
<accession>A0A077AVK7</accession>
<dbReference type="AlphaFoldDB" id="A0A077AVK7"/>
<dbReference type="KEGG" id="paca:ID47_01495"/>
<organism evidence="2 3">
    <name type="scientific">Candidatus Odyssella acanthamoebae</name>
    <dbReference type="NCBI Taxonomy" id="91604"/>
    <lineage>
        <taxon>Bacteria</taxon>
        <taxon>Pseudomonadati</taxon>
        <taxon>Pseudomonadota</taxon>
        <taxon>Alphaproteobacteria</taxon>
        <taxon>Holosporales</taxon>
        <taxon>Candidatus Paracaedibacteraceae</taxon>
        <taxon>Candidatus Odyssella</taxon>
    </lineage>
</organism>
<proteinExistence type="predicted"/>
<dbReference type="HOGENOM" id="CLU_2045423_0_0_5"/>
<dbReference type="EMBL" id="CP008941">
    <property type="protein sequence ID" value="AIK95698.1"/>
    <property type="molecule type" value="Genomic_DNA"/>
</dbReference>
<sequence>MVSVQEKDSQKNIGWGDKQDGVKNNRAEEKYLAGTKATNYTTDSFKSHIVIICTDHTPAIILSKPTKNLVYLTLYFKNFISNMLYNFLYRYRHQLIYLKSCKLILIKVTGSVKLLRLILA</sequence>
<keyword evidence="3" id="KW-1185">Reference proteome</keyword>
<feature type="region of interest" description="Disordered" evidence="1">
    <location>
        <begin position="1"/>
        <end position="21"/>
    </location>
</feature>
<dbReference type="RefSeq" id="WP_038463032.1">
    <property type="nucleotide sequence ID" value="NZ_CP008941.1"/>
</dbReference>
<evidence type="ECO:0000313" key="2">
    <source>
        <dbReference type="EMBL" id="AIK95698.1"/>
    </source>
</evidence>
<dbReference type="Proteomes" id="UP000028926">
    <property type="component" value="Chromosome"/>
</dbReference>
<dbReference type="STRING" id="91604.ID47_01495"/>